<proteinExistence type="predicted"/>
<dbReference type="Proteomes" id="UP000002710">
    <property type="component" value="Chromosome"/>
</dbReference>
<dbReference type="PROSITE" id="PS00198">
    <property type="entry name" value="4FE4S_FER_1"/>
    <property type="match status" value="2"/>
</dbReference>
<keyword evidence="2" id="KW-0408">Iron</keyword>
<keyword evidence="6" id="KW-1185">Reference proteome</keyword>
<gene>
    <name evidence="5" type="ordered locus">Dde_1211</name>
</gene>
<organism evidence="5 6">
    <name type="scientific">Oleidesulfovibrio alaskensis (strain ATCC BAA-1058 / DSM 17464 / G20)</name>
    <name type="common">Desulfovibrio alaskensis</name>
    <dbReference type="NCBI Taxonomy" id="207559"/>
    <lineage>
        <taxon>Bacteria</taxon>
        <taxon>Pseudomonadati</taxon>
        <taxon>Thermodesulfobacteriota</taxon>
        <taxon>Desulfovibrionia</taxon>
        <taxon>Desulfovibrionales</taxon>
        <taxon>Desulfovibrionaceae</taxon>
        <taxon>Oleidesulfovibrio</taxon>
    </lineage>
</organism>
<dbReference type="SUPFAM" id="SSF46548">
    <property type="entry name" value="alpha-helical ferredoxin"/>
    <property type="match status" value="1"/>
</dbReference>
<feature type="domain" description="4Fe-4S ferredoxin-type" evidence="4">
    <location>
        <begin position="254"/>
        <end position="283"/>
    </location>
</feature>
<keyword evidence="1" id="KW-0479">Metal-binding</keyword>
<dbReference type="InterPro" id="IPR017900">
    <property type="entry name" value="4Fe4S_Fe_S_CS"/>
</dbReference>
<dbReference type="GO" id="GO:0051536">
    <property type="term" value="F:iron-sulfur cluster binding"/>
    <property type="evidence" value="ECO:0007669"/>
    <property type="project" value="UniProtKB-KW"/>
</dbReference>
<sequence>MSVLQELKEQIRAALPELDMVLGWEQGFDALHMRPLFIRTEKDLERLVLNPLCVHSLATYLPGLLRGAGNDKKVGLVVKGCDSRAVIQLVQEKLIPRDRVVMFGFGCNGIVSLQKLEAGAQGCTGIGSVEFAGDKVVLSAPDTKVELPFAEIRSGKCETCRYHNAIDADHFAGARVEEGTVPAKHPTLEEFEKLPLSERFAFWQEQMRRCVRCYACRNTCPMCVCRDHCIATSRNPHWLTQESSTAENFMFQMIHVMHLTGRCVECGECERACPLDIPLMLLRRSMNGVVRELFAYESGTDPDATPPLLTYQVEEETINERGW</sequence>
<dbReference type="InterPro" id="IPR009051">
    <property type="entry name" value="Helical_ferredxn"/>
</dbReference>
<dbReference type="Gene3D" id="1.10.1060.10">
    <property type="entry name" value="Alpha-helical ferredoxin"/>
    <property type="match status" value="1"/>
</dbReference>
<dbReference type="RefSeq" id="WP_011367228.1">
    <property type="nucleotide sequence ID" value="NC_007519.1"/>
</dbReference>
<evidence type="ECO:0000313" key="5">
    <source>
        <dbReference type="EMBL" id="ABB38012.1"/>
    </source>
</evidence>
<dbReference type="eggNOG" id="COG1035">
    <property type="taxonomic scope" value="Bacteria"/>
</dbReference>
<evidence type="ECO:0000313" key="6">
    <source>
        <dbReference type="Proteomes" id="UP000002710"/>
    </source>
</evidence>
<dbReference type="InterPro" id="IPR017896">
    <property type="entry name" value="4Fe4S_Fe-S-bd"/>
</dbReference>
<dbReference type="EMBL" id="CP000112">
    <property type="protein sequence ID" value="ABB38012.1"/>
    <property type="molecule type" value="Genomic_DNA"/>
</dbReference>
<protein>
    <submittedName>
        <fullName evidence="5">4Fe-4S ferredoxin iron-sulfur binding domain-containing protein</fullName>
    </submittedName>
</protein>
<keyword evidence="3" id="KW-0411">Iron-sulfur</keyword>
<evidence type="ECO:0000256" key="1">
    <source>
        <dbReference type="ARBA" id="ARBA00022723"/>
    </source>
</evidence>
<dbReference type="Pfam" id="PF13187">
    <property type="entry name" value="Fer4_9"/>
    <property type="match status" value="1"/>
</dbReference>
<dbReference type="AlphaFoldDB" id="Q312Y4"/>
<evidence type="ECO:0000256" key="2">
    <source>
        <dbReference type="ARBA" id="ARBA00023004"/>
    </source>
</evidence>
<evidence type="ECO:0000259" key="4">
    <source>
        <dbReference type="PROSITE" id="PS51379"/>
    </source>
</evidence>
<accession>Q312Y4</accession>
<dbReference type="STRING" id="207559.Dde_1211"/>
<dbReference type="KEGG" id="dde:Dde_1211"/>
<dbReference type="HOGENOM" id="CLU_063409_0_0_7"/>
<reference evidence="5 6" key="1">
    <citation type="journal article" date="2011" name="J. Bacteriol.">
        <title>Complete genome sequence and updated annotation of Desulfovibrio alaskensis G20.</title>
        <authorList>
            <person name="Hauser L.J."/>
            <person name="Land M.L."/>
            <person name="Brown S.D."/>
            <person name="Larimer F."/>
            <person name="Keller K.L."/>
            <person name="Rapp-Giles B.J."/>
            <person name="Price M.N."/>
            <person name="Lin M."/>
            <person name="Bruce D.C."/>
            <person name="Detter J.C."/>
            <person name="Tapia R."/>
            <person name="Han C.S."/>
            <person name="Goodwin L.A."/>
            <person name="Cheng J.F."/>
            <person name="Pitluck S."/>
            <person name="Copeland A."/>
            <person name="Lucas S."/>
            <person name="Nolan M."/>
            <person name="Lapidus A.L."/>
            <person name="Palumbo A.V."/>
            <person name="Wall J.D."/>
        </authorList>
    </citation>
    <scope>NUCLEOTIDE SEQUENCE [LARGE SCALE GENOMIC DNA]</scope>
    <source>
        <strain evidence="6">ATCC BAA 1058 / DSM 17464 / G20</strain>
    </source>
</reference>
<dbReference type="PROSITE" id="PS51379">
    <property type="entry name" value="4FE4S_FER_2"/>
    <property type="match status" value="1"/>
</dbReference>
<name>Q312Y4_OLEA2</name>
<evidence type="ECO:0000256" key="3">
    <source>
        <dbReference type="ARBA" id="ARBA00023014"/>
    </source>
</evidence>
<dbReference type="GO" id="GO:0046872">
    <property type="term" value="F:metal ion binding"/>
    <property type="evidence" value="ECO:0007669"/>
    <property type="project" value="UniProtKB-KW"/>
</dbReference>
<dbReference type="eggNOG" id="COG0479">
    <property type="taxonomic scope" value="Bacteria"/>
</dbReference>